<feature type="compositionally biased region" description="Low complexity" evidence="1">
    <location>
        <begin position="1564"/>
        <end position="1585"/>
    </location>
</feature>
<feature type="compositionally biased region" description="Pro residues" evidence="1">
    <location>
        <begin position="388"/>
        <end position="397"/>
    </location>
</feature>
<feature type="compositionally biased region" description="Basic and acidic residues" evidence="1">
    <location>
        <begin position="496"/>
        <end position="508"/>
    </location>
</feature>
<keyword evidence="3" id="KW-1185">Reference proteome</keyword>
<name>A0A1L3KF67_9VIRU</name>
<feature type="compositionally biased region" description="Polar residues" evidence="1">
    <location>
        <begin position="398"/>
        <end position="415"/>
    </location>
</feature>
<reference evidence="2" key="1">
    <citation type="journal article" date="2016" name="Nature">
        <title>Redefining the invertebrate RNA virosphere.</title>
        <authorList>
            <person name="Shi M."/>
            <person name="Lin X.D."/>
            <person name="Tian J.H."/>
            <person name="Chen L.J."/>
            <person name="Chen X."/>
            <person name="Li C.X."/>
            <person name="Qin X.C."/>
            <person name="Li J."/>
            <person name="Cao J.P."/>
            <person name="Eden J.S."/>
            <person name="Buchmann J."/>
            <person name="Wang W."/>
            <person name="Xu J."/>
            <person name="Holmes E.C."/>
            <person name="Zhang Y.Z."/>
        </authorList>
    </citation>
    <scope>NUCLEOTIDE SEQUENCE [LARGE SCALE GENOMIC DNA]</scope>
    <source>
        <strain evidence="2">WZRBX43319</strain>
    </source>
</reference>
<feature type="compositionally biased region" description="Polar residues" evidence="1">
    <location>
        <begin position="63"/>
        <end position="77"/>
    </location>
</feature>
<organism evidence="2">
    <name type="scientific">Wenzhou toti-like virus 1</name>
    <dbReference type="NCBI Taxonomy" id="1923680"/>
    <lineage>
        <taxon>Viruses</taxon>
        <taxon>Riboviria</taxon>
        <taxon>Orthornavirae</taxon>
        <taxon>Duplornaviricota</taxon>
        <taxon>Chrymotiviricetes</taxon>
        <taxon>Ghabrivirales</taxon>
        <taxon>Betatotivirineae</taxon>
        <taxon>Artiviridae</taxon>
        <taxon>Artivirus</taxon>
        <taxon>Artivirus go</taxon>
    </lineage>
</organism>
<dbReference type="GeneID" id="30745694"/>
<dbReference type="RefSeq" id="YP_009333269.1">
    <property type="nucleotide sequence ID" value="NC_032462.1"/>
</dbReference>
<feature type="region of interest" description="Disordered" evidence="1">
    <location>
        <begin position="1"/>
        <end position="119"/>
    </location>
</feature>
<evidence type="ECO:0000256" key="1">
    <source>
        <dbReference type="SAM" id="MobiDB-lite"/>
    </source>
</evidence>
<sequence>MQSKREQVPGPRTLGSLKAERWEGTGSGSSESPPGVPPRRGHPVEAPSTPQAVQPQPLERSHQNQAPCPSGATNTRGDPQGKVQDSPPPSGPSLLAFASTPPSLSPTTSPPPQSAFAPVQDPSVLELSLPPRSSTIIQPLSLSSFGKVTVSLALPQACVLYNSRVALCSLSVASLPPAIIPSDFVTLTLTACLGTSTYVIGAISSSLLPSLNSALFVGECANFKADKLIIEIKIEGGPVPPPQPPAAGFLTMSPPASTPSHSTKTSPILRPAAFALPLPSPIPPPVLRPAANARLSVTVLSDLGSTPSRLGAIHGQDQSFWVSDQGEPSSGTGIDPELLLQQAGDVEMNPGPDPWALFAQGEKYGPPPMAMKEGIEYPPIDQEDEGPTPLPQLPSPPDNNSETNHTADNLTPTLDQTEDDDPYPLPGSEMNPADAAQWVADTLQAKAQQQQGREGACTAALCYIFGLDVSNKWDVLGDDMDNFPSELEMTDTLNDDNARIKKSREAKTRKSQTTPDLTDPDALLRPLPPTRNHGGAGQARVPPSRMQLDNVVQRIVRNLRRCGSSSCCDGLIDHDVHAHDDRFFAWLQKRNACRKFITLVANELWGSNWEILPQQQAPLTLTHLYCLTLSGVISDDEFVWCTIPVVLGIGATAPYLARKPYAAIICQKLLQSKDLLVSGDYSRYLQESHNQRMHALNGNPDFPGDMAALDSRPTDLKSYISKARAVASNTPPVSGSNLLARVTLESSGTNRTADHSLRHQMNIFAETVQRDGTRRQNTALPLPATTLIPRNVRPAAPGALVVARQPMPVSGFSLSTSRGRKLEITQRGSTVIDKVDNSASSNWRYGSTTIEGYLNGDLYTIAQSLPQDGMSLEAPMLRLVSLHSILAHRSQVIDVPETIYTAFDTNTRPTDARATIGINDSPVPGETCGGYVRNAQYPYLGGRGNLSFHLTLDTVPREDIPYAIFFPPCLIDAQRDRVNRSLALFILSISEWPFCLFTVSQASQDANGGNAANQIYMPLSTTTRIPGPRTLRVVLPRHIFSQVPNNPAGIARASIFQPQFGPDPAIFPVAGRDILVSQAPDGAGLHEVALVQYLMSWALAFSLDDIKRTFYAYRSFTGSEADSVSAWEMARLANTVFPALIMSNSPSLTDYTPNTDTFRDCNLGTMTRLPYAGNSTAAPPVAGQWPQAYYPPATFVGWRFGHMAWNGMTLGIYKQASVAVPPSHDPTPLWLAQGTAVAQQIIGAAQVAVGPQLLFSLYGFSSELVDNVVNGQARYDAAIRAIMRLYCTHDADGTFVPSAFGHLQECILQHAAGAGHFGYMYDGSMLSPFGRQLRPTAVATINDDQVRVDLMPPAVLVTGWLAFLSNELPIQEAPFCSSGGVHGVGGYDKKTDPTLEPHYATIAGARRSTTFISRPDTKNMYTTSTTPDDSFRAIYNMKLVQTSYPNRHYGDQSGAALPGVNPPPNALMPKQRPMPLPGACVRPTQDADALIGSLPRVCGDGARVFIYVTADNIQREIFNCEHRNGSLMRAALAIGSYIYHSLDADQSDEPSNWDSIASDFRPRASAPTGGTGSGASTSSAPTTSP</sequence>
<dbReference type="EMBL" id="KX882995">
    <property type="protein sequence ID" value="APG76070.1"/>
    <property type="molecule type" value="Genomic_RNA"/>
</dbReference>
<dbReference type="Proteomes" id="UP000201338">
    <property type="component" value="Segment"/>
</dbReference>
<evidence type="ECO:0000313" key="2">
    <source>
        <dbReference type="EMBL" id="APG76070.1"/>
    </source>
</evidence>
<feature type="region of interest" description="Disordered" evidence="1">
    <location>
        <begin position="494"/>
        <end position="542"/>
    </location>
</feature>
<feature type="compositionally biased region" description="Low complexity" evidence="1">
    <location>
        <begin position="92"/>
        <end position="107"/>
    </location>
</feature>
<dbReference type="PANTHER" id="PTHR48125">
    <property type="entry name" value="LP07818P1"/>
    <property type="match status" value="1"/>
</dbReference>
<accession>A0A1L3KF67</accession>
<feature type="region of interest" description="Disordered" evidence="1">
    <location>
        <begin position="1545"/>
        <end position="1585"/>
    </location>
</feature>
<feature type="region of interest" description="Disordered" evidence="1">
    <location>
        <begin position="347"/>
        <end position="432"/>
    </location>
</feature>
<evidence type="ECO:0000313" key="3">
    <source>
        <dbReference type="Proteomes" id="UP000201338"/>
    </source>
</evidence>
<dbReference type="KEGG" id="vg:30745694"/>
<proteinExistence type="predicted"/>
<protein>
    <submittedName>
        <fullName evidence="2">Uncharacterized protein</fullName>
    </submittedName>
</protein>
<dbReference type="PANTHER" id="PTHR48125:SF10">
    <property type="entry name" value="OS12G0136300 PROTEIN"/>
    <property type="match status" value="1"/>
</dbReference>